<dbReference type="RefSeq" id="WP_074401618.1">
    <property type="nucleotide sequence ID" value="NZ_CBCPJQ010000005.1"/>
</dbReference>
<organism evidence="10 11">
    <name type="scientific">Carnobacterium divergens</name>
    <name type="common">Lactobacillus divergens</name>
    <dbReference type="NCBI Taxonomy" id="2748"/>
    <lineage>
        <taxon>Bacteria</taxon>
        <taxon>Bacillati</taxon>
        <taxon>Bacillota</taxon>
        <taxon>Bacilli</taxon>
        <taxon>Lactobacillales</taxon>
        <taxon>Carnobacteriaceae</taxon>
        <taxon>Carnobacterium</taxon>
    </lineage>
</organism>
<dbReference type="Pfam" id="PF00482">
    <property type="entry name" value="T2SSF"/>
    <property type="match status" value="2"/>
</dbReference>
<evidence type="ECO:0000313" key="10">
    <source>
        <dbReference type="EMBL" id="TFJ27459.1"/>
    </source>
</evidence>
<dbReference type="EMBL" id="NRPP01000010">
    <property type="protein sequence ID" value="TFJ27459.1"/>
    <property type="molecule type" value="Genomic_DNA"/>
</dbReference>
<evidence type="ECO:0000256" key="4">
    <source>
        <dbReference type="ARBA" id="ARBA00022519"/>
    </source>
</evidence>
<evidence type="ECO:0000256" key="8">
    <source>
        <dbReference type="SAM" id="Phobius"/>
    </source>
</evidence>
<keyword evidence="7 8" id="KW-0472">Membrane</keyword>
<dbReference type="Proteomes" id="UP000297938">
    <property type="component" value="Unassembled WGS sequence"/>
</dbReference>
<dbReference type="InterPro" id="IPR018076">
    <property type="entry name" value="T2SS_GspF_dom"/>
</dbReference>
<feature type="transmembrane region" description="Helical" evidence="8">
    <location>
        <begin position="217"/>
        <end position="239"/>
    </location>
</feature>
<dbReference type="Gene3D" id="1.20.81.30">
    <property type="entry name" value="Type II secretion system (T2SS), domain F"/>
    <property type="match status" value="2"/>
</dbReference>
<comment type="similarity">
    <text evidence="2">Belongs to the GSP F family.</text>
</comment>
<keyword evidence="5 8" id="KW-0812">Transmembrane</keyword>
<evidence type="ECO:0000256" key="7">
    <source>
        <dbReference type="ARBA" id="ARBA00023136"/>
    </source>
</evidence>
<evidence type="ECO:0000256" key="3">
    <source>
        <dbReference type="ARBA" id="ARBA00022475"/>
    </source>
</evidence>
<name>A0A2R8A2W0_CARDV</name>
<evidence type="ECO:0000256" key="5">
    <source>
        <dbReference type="ARBA" id="ARBA00022692"/>
    </source>
</evidence>
<protein>
    <submittedName>
        <fullName evidence="10">Bacterial type II secretion system protein F domain protein</fullName>
    </submittedName>
</protein>
<keyword evidence="4" id="KW-0997">Cell inner membrane</keyword>
<accession>A0A2R8A2W0</accession>
<dbReference type="PRINTS" id="PR00812">
    <property type="entry name" value="BCTERIALGSPF"/>
</dbReference>
<sequence>MTLYSYEGIKTTGETIMGNIRGNSVSEVQGKLRESRIKAISIVEQEQNLANMEIQIFNKISMKQLVPYLQQMSTLINAGITVLEASAMLEKQVKKGKFQLILEEVRKDLESGESLSAAYRKHPNAFPSLLINIISVAELSGSLESNLTQITRYYEKSQENKSTIITAMMYPLMMFIAAIGVGVFLMISIVPMFAAFFESFDAPLPGITKLTMSMSNFLTTKGFFILVVVVSIVIGFTLLKRNSAFKLQLDALKLKIPIFGEFMQKNDFAVFMTTMSTLLSSSVPMVNSLKMSKEVVSNSCIRELISKCELEIEQGGKLSNVFSSSPIVPILLSQMVEIGEKTGSLEEMLARLSLIFEKEVDENSKRIKTVLEPLVMVVIAGIVGFIVAAIMLPMFSMYTTIQG</sequence>
<feature type="transmembrane region" description="Helical" evidence="8">
    <location>
        <begin position="172"/>
        <end position="197"/>
    </location>
</feature>
<evidence type="ECO:0000313" key="11">
    <source>
        <dbReference type="Proteomes" id="UP000297938"/>
    </source>
</evidence>
<feature type="domain" description="Type II secretion system protein GspF" evidence="9">
    <location>
        <begin position="68"/>
        <end position="191"/>
    </location>
</feature>
<evidence type="ECO:0000259" key="9">
    <source>
        <dbReference type="Pfam" id="PF00482"/>
    </source>
</evidence>
<reference evidence="10 11" key="1">
    <citation type="journal article" date="2018" name="Int. J. Food Microbiol.">
        <title>Growth of Carnobacterium spp. isolated from chilled vacuum-packaged meat under relevant acidic conditions.</title>
        <authorList>
            <person name="Zhang P."/>
            <person name="Badoni M."/>
            <person name="Ganzle M."/>
            <person name="Yang X."/>
        </authorList>
    </citation>
    <scope>NUCLEOTIDE SEQUENCE [LARGE SCALE GENOMIC DNA]</scope>
    <source>
        <strain evidence="10 11">B2</strain>
    </source>
</reference>
<keyword evidence="6 8" id="KW-1133">Transmembrane helix</keyword>
<dbReference type="STRING" id="2748.CDIV41_140192"/>
<dbReference type="PANTHER" id="PTHR30012:SF0">
    <property type="entry name" value="TYPE II SECRETION SYSTEM PROTEIN F-RELATED"/>
    <property type="match status" value="1"/>
</dbReference>
<gene>
    <name evidence="10" type="ORF">CKN69_06315</name>
</gene>
<evidence type="ECO:0000256" key="2">
    <source>
        <dbReference type="ARBA" id="ARBA00005745"/>
    </source>
</evidence>
<keyword evidence="3" id="KW-1003">Cell membrane</keyword>
<proteinExistence type="inferred from homology"/>
<dbReference type="PANTHER" id="PTHR30012">
    <property type="entry name" value="GENERAL SECRETION PATHWAY PROTEIN"/>
    <property type="match status" value="1"/>
</dbReference>
<dbReference type="GO" id="GO:0005886">
    <property type="term" value="C:plasma membrane"/>
    <property type="evidence" value="ECO:0007669"/>
    <property type="project" value="UniProtKB-SubCell"/>
</dbReference>
<feature type="transmembrane region" description="Helical" evidence="8">
    <location>
        <begin position="374"/>
        <end position="395"/>
    </location>
</feature>
<dbReference type="InterPro" id="IPR003004">
    <property type="entry name" value="GspF/PilC"/>
</dbReference>
<comment type="subcellular location">
    <subcellularLocation>
        <location evidence="1">Cell inner membrane</location>
        <topology evidence="1">Multi-pass membrane protein</topology>
    </subcellularLocation>
</comment>
<evidence type="ECO:0000256" key="1">
    <source>
        <dbReference type="ARBA" id="ARBA00004429"/>
    </source>
</evidence>
<comment type="caution">
    <text evidence="10">The sequence shown here is derived from an EMBL/GenBank/DDBJ whole genome shotgun (WGS) entry which is preliminary data.</text>
</comment>
<dbReference type="FunFam" id="1.20.81.30:FF:000001">
    <property type="entry name" value="Type II secretion system protein F"/>
    <property type="match status" value="2"/>
</dbReference>
<dbReference type="InterPro" id="IPR042094">
    <property type="entry name" value="T2SS_GspF_sf"/>
</dbReference>
<evidence type="ECO:0000256" key="6">
    <source>
        <dbReference type="ARBA" id="ARBA00022989"/>
    </source>
</evidence>
<feature type="domain" description="Type II secretion system protein GspF" evidence="9">
    <location>
        <begin position="271"/>
        <end position="393"/>
    </location>
</feature>
<dbReference type="AlphaFoldDB" id="A0A2R8A2W0"/>